<keyword evidence="2" id="KW-1185">Reference proteome</keyword>
<proteinExistence type="predicted"/>
<dbReference type="Proteomes" id="UP000499080">
    <property type="component" value="Unassembled WGS sequence"/>
</dbReference>
<dbReference type="AlphaFoldDB" id="A0A4Y2BMG7"/>
<evidence type="ECO:0000313" key="2">
    <source>
        <dbReference type="Proteomes" id="UP000499080"/>
    </source>
</evidence>
<comment type="caution">
    <text evidence="1">The sequence shown here is derived from an EMBL/GenBank/DDBJ whole genome shotgun (WGS) entry which is preliminary data.</text>
</comment>
<accession>A0A4Y2BMG7</accession>
<protein>
    <submittedName>
        <fullName evidence="1">Uncharacterized protein</fullName>
    </submittedName>
</protein>
<organism evidence="1 2">
    <name type="scientific">Araneus ventricosus</name>
    <name type="common">Orbweaver spider</name>
    <name type="synonym">Epeira ventricosa</name>
    <dbReference type="NCBI Taxonomy" id="182803"/>
    <lineage>
        <taxon>Eukaryota</taxon>
        <taxon>Metazoa</taxon>
        <taxon>Ecdysozoa</taxon>
        <taxon>Arthropoda</taxon>
        <taxon>Chelicerata</taxon>
        <taxon>Arachnida</taxon>
        <taxon>Araneae</taxon>
        <taxon>Araneomorphae</taxon>
        <taxon>Entelegynae</taxon>
        <taxon>Araneoidea</taxon>
        <taxon>Araneidae</taxon>
        <taxon>Araneus</taxon>
    </lineage>
</organism>
<gene>
    <name evidence="1" type="ORF">AVEN_174727_1</name>
</gene>
<sequence length="181" mass="20977">MFYLIRHSTIGTFTAKCLDDVLPHWTRPVRELLDRVFPKQRIGREGPFREDLFKAATRYNPCRRSLYRTFGPKKEGHYCASARTRSFHCNRKENIGGVKSSSQSRIVCKTTCACPSLSTTKKRSFFVEKDSTLPGSDSNFASVLFTDKPRFILESDSGHTLIWREHGTRYLQSNIVERRNY</sequence>
<reference evidence="1 2" key="1">
    <citation type="journal article" date="2019" name="Sci. Rep.">
        <title>Orb-weaving spider Araneus ventricosus genome elucidates the spidroin gene catalogue.</title>
        <authorList>
            <person name="Kono N."/>
            <person name="Nakamura H."/>
            <person name="Ohtoshi R."/>
            <person name="Moran D.A.P."/>
            <person name="Shinohara A."/>
            <person name="Yoshida Y."/>
            <person name="Fujiwara M."/>
            <person name="Mori M."/>
            <person name="Tomita M."/>
            <person name="Arakawa K."/>
        </authorList>
    </citation>
    <scope>NUCLEOTIDE SEQUENCE [LARGE SCALE GENOMIC DNA]</scope>
</reference>
<name>A0A4Y2BMG7_ARAVE</name>
<dbReference type="EMBL" id="BGPR01000086">
    <property type="protein sequence ID" value="GBL92446.1"/>
    <property type="molecule type" value="Genomic_DNA"/>
</dbReference>
<evidence type="ECO:0000313" key="1">
    <source>
        <dbReference type="EMBL" id="GBL92446.1"/>
    </source>
</evidence>